<sequence length="231" mass="26298">MQYQEAKFVILRQYLDYGQDAFARLLNMSRSNLSSLETERIKPTVQTLIRVCVGFGISAELLVKGNVQDLITQVQAFKSKETIISRLTDLTESEVQKYSDKIGERTKLSRKAKGLSQKQLAQSLNLSQSSISEIEKGKTLPSVDQLVALSETLETTIDYLLLGIPGKGTEALVMAVQRRREEFPEEDENDFLKLIATLKRIWGNANEKEKKWIRKQVEEVFPVFIGEPEDR</sequence>
<feature type="domain" description="HTH cro/C1-type" evidence="2">
    <location>
        <begin position="11"/>
        <end position="62"/>
    </location>
</feature>
<dbReference type="Pfam" id="PF01381">
    <property type="entry name" value="HTH_3"/>
    <property type="match status" value="2"/>
</dbReference>
<dbReference type="EMBL" id="BJXX01000117">
    <property type="protein sequence ID" value="GEN35111.1"/>
    <property type="molecule type" value="Genomic_DNA"/>
</dbReference>
<evidence type="ECO:0000313" key="4">
    <source>
        <dbReference type="Proteomes" id="UP000321157"/>
    </source>
</evidence>
<feature type="domain" description="HTH cro/C1-type" evidence="2">
    <location>
        <begin position="110"/>
        <end position="160"/>
    </location>
</feature>
<dbReference type="PROSITE" id="PS50943">
    <property type="entry name" value="HTH_CROC1"/>
    <property type="match status" value="2"/>
</dbReference>
<name>A0A511VA12_9BACL</name>
<dbReference type="AlphaFoldDB" id="A0A511VA12"/>
<protein>
    <recommendedName>
        <fullName evidence="2">HTH cro/C1-type domain-containing protein</fullName>
    </recommendedName>
</protein>
<evidence type="ECO:0000259" key="2">
    <source>
        <dbReference type="PROSITE" id="PS50943"/>
    </source>
</evidence>
<keyword evidence="4" id="KW-1185">Reference proteome</keyword>
<keyword evidence="1" id="KW-0238">DNA-binding</keyword>
<gene>
    <name evidence="3" type="ORF">ADA01nite_25710</name>
</gene>
<dbReference type="SMART" id="SM00530">
    <property type="entry name" value="HTH_XRE"/>
    <property type="match status" value="2"/>
</dbReference>
<proteinExistence type="predicted"/>
<dbReference type="SUPFAM" id="SSF47413">
    <property type="entry name" value="lambda repressor-like DNA-binding domains"/>
    <property type="match status" value="2"/>
</dbReference>
<dbReference type="PANTHER" id="PTHR46797">
    <property type="entry name" value="HTH-TYPE TRANSCRIPTIONAL REGULATOR"/>
    <property type="match status" value="1"/>
</dbReference>
<dbReference type="RefSeq" id="WP_170230267.1">
    <property type="nucleotide sequence ID" value="NZ_BJXX01000117.1"/>
</dbReference>
<dbReference type="GO" id="GO:0005829">
    <property type="term" value="C:cytosol"/>
    <property type="evidence" value="ECO:0007669"/>
    <property type="project" value="TreeGrafter"/>
</dbReference>
<dbReference type="CDD" id="cd00093">
    <property type="entry name" value="HTH_XRE"/>
    <property type="match status" value="2"/>
</dbReference>
<dbReference type="GO" id="GO:0003700">
    <property type="term" value="F:DNA-binding transcription factor activity"/>
    <property type="evidence" value="ECO:0007669"/>
    <property type="project" value="TreeGrafter"/>
</dbReference>
<evidence type="ECO:0000313" key="3">
    <source>
        <dbReference type="EMBL" id="GEN35111.1"/>
    </source>
</evidence>
<accession>A0A511VA12</accession>
<reference evidence="3 4" key="1">
    <citation type="submission" date="2019-07" db="EMBL/GenBank/DDBJ databases">
        <title>Whole genome shotgun sequence of Aneurinibacillus danicus NBRC 102444.</title>
        <authorList>
            <person name="Hosoyama A."/>
            <person name="Uohara A."/>
            <person name="Ohji S."/>
            <person name="Ichikawa N."/>
        </authorList>
    </citation>
    <scope>NUCLEOTIDE SEQUENCE [LARGE SCALE GENOMIC DNA]</scope>
    <source>
        <strain evidence="3 4">NBRC 102444</strain>
    </source>
</reference>
<dbReference type="InterPro" id="IPR001387">
    <property type="entry name" value="Cro/C1-type_HTH"/>
</dbReference>
<evidence type="ECO:0000256" key="1">
    <source>
        <dbReference type="ARBA" id="ARBA00023125"/>
    </source>
</evidence>
<organism evidence="3 4">
    <name type="scientific">Aneurinibacillus danicus</name>
    <dbReference type="NCBI Taxonomy" id="267746"/>
    <lineage>
        <taxon>Bacteria</taxon>
        <taxon>Bacillati</taxon>
        <taxon>Bacillota</taxon>
        <taxon>Bacilli</taxon>
        <taxon>Bacillales</taxon>
        <taxon>Paenibacillaceae</taxon>
        <taxon>Aneurinibacillus group</taxon>
        <taxon>Aneurinibacillus</taxon>
    </lineage>
</organism>
<dbReference type="InterPro" id="IPR050807">
    <property type="entry name" value="TransReg_Diox_bact_type"/>
</dbReference>
<comment type="caution">
    <text evidence="3">The sequence shown here is derived from an EMBL/GenBank/DDBJ whole genome shotgun (WGS) entry which is preliminary data.</text>
</comment>
<dbReference type="InterPro" id="IPR010982">
    <property type="entry name" value="Lambda_DNA-bd_dom_sf"/>
</dbReference>
<dbReference type="GO" id="GO:0003677">
    <property type="term" value="F:DNA binding"/>
    <property type="evidence" value="ECO:0007669"/>
    <property type="project" value="UniProtKB-KW"/>
</dbReference>
<dbReference type="Gene3D" id="1.10.260.40">
    <property type="entry name" value="lambda repressor-like DNA-binding domains"/>
    <property type="match status" value="2"/>
</dbReference>
<dbReference type="Proteomes" id="UP000321157">
    <property type="component" value="Unassembled WGS sequence"/>
</dbReference>
<dbReference type="PANTHER" id="PTHR46797:SF1">
    <property type="entry name" value="METHYLPHOSPHONATE SYNTHASE"/>
    <property type="match status" value="1"/>
</dbReference>